<feature type="compositionally biased region" description="Polar residues" evidence="7">
    <location>
        <begin position="272"/>
        <end position="289"/>
    </location>
</feature>
<comment type="subcellular location">
    <subcellularLocation>
        <location evidence="1">Nucleus inner membrane</location>
    </subcellularLocation>
</comment>
<feature type="domain" description="HeH/LEM" evidence="10">
    <location>
        <begin position="13"/>
        <end position="46"/>
    </location>
</feature>
<feature type="compositionally biased region" description="Basic residues" evidence="7">
    <location>
        <begin position="157"/>
        <end position="170"/>
    </location>
</feature>
<dbReference type="InterPro" id="IPR025856">
    <property type="entry name" value="HeH/LEM_domain"/>
</dbReference>
<dbReference type="OrthoDB" id="2503928at2759"/>
<evidence type="ECO:0000313" key="11">
    <source>
        <dbReference type="EMBL" id="AMD21609.1"/>
    </source>
</evidence>
<feature type="region of interest" description="Disordered" evidence="7">
    <location>
        <begin position="105"/>
        <end position="171"/>
    </location>
</feature>
<evidence type="ECO:0000256" key="7">
    <source>
        <dbReference type="SAM" id="MobiDB-lite"/>
    </source>
</evidence>
<dbReference type="RefSeq" id="XP_017988605.1">
    <property type="nucleotide sequence ID" value="XM_018133269.1"/>
</dbReference>
<dbReference type="GO" id="GO:0005637">
    <property type="term" value="C:nuclear inner membrane"/>
    <property type="evidence" value="ECO:0007669"/>
    <property type="project" value="UniProtKB-SubCell"/>
</dbReference>
<evidence type="ECO:0000256" key="8">
    <source>
        <dbReference type="SAM" id="Phobius"/>
    </source>
</evidence>
<evidence type="ECO:0000313" key="12">
    <source>
        <dbReference type="Proteomes" id="UP000243052"/>
    </source>
</evidence>
<feature type="compositionally biased region" description="Basic residues" evidence="7">
    <location>
        <begin position="71"/>
        <end position="80"/>
    </location>
</feature>
<keyword evidence="5 8" id="KW-0472">Membrane</keyword>
<dbReference type="AlphaFoldDB" id="A0A0X8HUE3"/>
<dbReference type="EMBL" id="CP014246">
    <property type="protein sequence ID" value="AMD21609.1"/>
    <property type="molecule type" value="Genomic_DNA"/>
</dbReference>
<dbReference type="Proteomes" id="UP000243052">
    <property type="component" value="Chromosome vi"/>
</dbReference>
<protein>
    <submittedName>
        <fullName evidence="11">HFL247Wp</fullName>
    </submittedName>
</protein>
<organism evidence="11 12">
    <name type="scientific">Eremothecium sinecaudum</name>
    <dbReference type="NCBI Taxonomy" id="45286"/>
    <lineage>
        <taxon>Eukaryota</taxon>
        <taxon>Fungi</taxon>
        <taxon>Dikarya</taxon>
        <taxon>Ascomycota</taxon>
        <taxon>Saccharomycotina</taxon>
        <taxon>Saccharomycetes</taxon>
        <taxon>Saccharomycetales</taxon>
        <taxon>Saccharomycetaceae</taxon>
        <taxon>Eremothecium</taxon>
    </lineage>
</organism>
<evidence type="ECO:0000256" key="1">
    <source>
        <dbReference type="ARBA" id="ARBA00004540"/>
    </source>
</evidence>
<dbReference type="Pfam" id="PF12949">
    <property type="entry name" value="HeH"/>
    <property type="match status" value="1"/>
</dbReference>
<evidence type="ECO:0000256" key="4">
    <source>
        <dbReference type="ARBA" id="ARBA00022989"/>
    </source>
</evidence>
<dbReference type="InterPro" id="IPR044780">
    <property type="entry name" value="Heh2/Src1"/>
</dbReference>
<dbReference type="GO" id="GO:0005783">
    <property type="term" value="C:endoplasmic reticulum"/>
    <property type="evidence" value="ECO:0007669"/>
    <property type="project" value="TreeGrafter"/>
</dbReference>
<feature type="domain" description="Man1/Src1-like C-terminal" evidence="9">
    <location>
        <begin position="428"/>
        <end position="804"/>
    </location>
</feature>
<feature type="compositionally biased region" description="Basic and acidic residues" evidence="7">
    <location>
        <begin position="317"/>
        <end position="326"/>
    </location>
</feature>
<dbReference type="GO" id="GO:0003682">
    <property type="term" value="F:chromatin binding"/>
    <property type="evidence" value="ECO:0007669"/>
    <property type="project" value="InterPro"/>
</dbReference>
<evidence type="ECO:0000256" key="2">
    <source>
        <dbReference type="ARBA" id="ARBA00022553"/>
    </source>
</evidence>
<dbReference type="GO" id="GO:0071763">
    <property type="term" value="P:nuclear membrane organization"/>
    <property type="evidence" value="ECO:0007669"/>
    <property type="project" value="TreeGrafter"/>
</dbReference>
<evidence type="ECO:0000259" key="9">
    <source>
        <dbReference type="Pfam" id="PF09402"/>
    </source>
</evidence>
<dbReference type="STRING" id="45286.A0A0X8HUE3"/>
<accession>A0A0X8HUE3</accession>
<dbReference type="PANTHER" id="PTHR47808">
    <property type="entry name" value="INNER NUCLEAR MEMBRANE PROTEIN HEH2-RELATED"/>
    <property type="match status" value="1"/>
</dbReference>
<keyword evidence="4 8" id="KW-1133">Transmembrane helix</keyword>
<name>A0A0X8HUE3_9SACH</name>
<sequence length="806" mass="91550">MVEEHYWDENLDPKTLRVIELRKILLENNVSFSGHDKKNDLVKLFKANVDTIRSNALQEHEAIPSGDKVVKSRHGKRKKGGNVSGDLVTGEIDMFESKVRKSLRTPSAGSVEYDSGLKTSSPFSDVNEFQKGPGSRKRKIDERDDGTYGDVDSSPKPIRKKKSKSHKKKTIKEVDGAEFGAPRSPIVNKVQTKRTPLKGEHHSLLINKFETSDDESSLVSTPTGKKVLVFDNEFDKLNAQDFTYPAAKRQATPDLSKLKVSPEFQVLLSKAQAGNKQQQRPESSSSTELSADISRPSVADSTADSNSGNKLTKRPKKTAERPKTTDGKGQSNSGPSTVTNTSFSTPDKKQTPRQKQKKQKSAPSTPKTVATKKKSTVLSPQKPSTDSKEEIVEEEHTDVKTGVKRPSLFKAFIKWLYSVFKKLLVFSLVVLPILFGLWYREQRVLVGYCGHSIDIPTFSNADRYPILGHIDDFLQKYKPDCLPCPENAICYPRMSIKCKSDYVITPSVFSLYGLFPVSDSCVKDSRKEKLIAEVVYKSLELLRTKNAQVQCGEGDNDVMSGISEEELRQIFFESKVPWMNEKEFREIWKQVIKDLKSQAEIVFRQVSIYLLVPSVVTSKTSLLTSKLQVPSGRNKIQDYSNDYPEAYGIEEQEGDIQYGEKEEYIRSLSKKYIGIRCQFERQIYRTYERFTVMFWGFIVVVVLIQLLKMRFQRHFKEQEIIEQLKSQVVEKLKASAKAEGKDSPKFLSTVQLRDVLLADVIDLKHKNQLWNKVVHKLESNNTNVKSMLMEVHGEIMKCWEWVGPIE</sequence>
<keyword evidence="3 8" id="KW-0812">Transmembrane</keyword>
<keyword evidence="12" id="KW-1185">Reference proteome</keyword>
<evidence type="ECO:0000256" key="3">
    <source>
        <dbReference type="ARBA" id="ARBA00022692"/>
    </source>
</evidence>
<dbReference type="GO" id="GO:0034399">
    <property type="term" value="C:nuclear periphery"/>
    <property type="evidence" value="ECO:0007669"/>
    <property type="project" value="TreeGrafter"/>
</dbReference>
<feature type="region of interest" description="Disordered" evidence="7">
    <location>
        <begin position="63"/>
        <end position="87"/>
    </location>
</feature>
<feature type="region of interest" description="Disordered" evidence="7">
    <location>
        <begin position="269"/>
        <end position="396"/>
    </location>
</feature>
<feature type="transmembrane region" description="Helical" evidence="8">
    <location>
        <begin position="419"/>
        <end position="439"/>
    </location>
</feature>
<evidence type="ECO:0000259" key="10">
    <source>
        <dbReference type="Pfam" id="PF12949"/>
    </source>
</evidence>
<dbReference type="InterPro" id="IPR018996">
    <property type="entry name" value="Man1/Src1-like_C"/>
</dbReference>
<keyword evidence="6" id="KW-0539">Nucleus</keyword>
<proteinExistence type="predicted"/>
<reference evidence="11 12" key="1">
    <citation type="submission" date="2016-01" db="EMBL/GenBank/DDBJ databases">
        <title>Genome sequence of the yeast Holleya sinecauda.</title>
        <authorList>
            <person name="Dietrich F.S."/>
        </authorList>
    </citation>
    <scope>NUCLEOTIDE SEQUENCE [LARGE SCALE GENOMIC DNA]</scope>
    <source>
        <strain evidence="11 12">ATCC 58844</strain>
    </source>
</reference>
<dbReference type="Pfam" id="PF09402">
    <property type="entry name" value="MSC"/>
    <property type="match status" value="1"/>
</dbReference>
<dbReference type="Gene3D" id="1.10.10.1180">
    <property type="entry name" value="MAN1, winged-helix domain"/>
    <property type="match status" value="1"/>
</dbReference>
<dbReference type="CDD" id="cd12935">
    <property type="entry name" value="LEM_like"/>
    <property type="match status" value="1"/>
</dbReference>
<dbReference type="PANTHER" id="PTHR47808:SF2">
    <property type="entry name" value="LEM DOMAIN-CONTAINING PROTEIN 2"/>
    <property type="match status" value="1"/>
</dbReference>
<keyword evidence="2" id="KW-0597">Phosphoprotein</keyword>
<feature type="compositionally biased region" description="Polar residues" evidence="7">
    <location>
        <begin position="299"/>
        <end position="310"/>
    </location>
</feature>
<feature type="transmembrane region" description="Helical" evidence="8">
    <location>
        <begin position="690"/>
        <end position="707"/>
    </location>
</feature>
<evidence type="ECO:0000256" key="5">
    <source>
        <dbReference type="ARBA" id="ARBA00023136"/>
    </source>
</evidence>
<feature type="compositionally biased region" description="Basic residues" evidence="7">
    <location>
        <begin position="351"/>
        <end position="360"/>
    </location>
</feature>
<dbReference type="GeneID" id="28724907"/>
<gene>
    <name evidence="11" type="ORF">AW171_hschr63572</name>
</gene>
<evidence type="ECO:0000256" key="6">
    <source>
        <dbReference type="ARBA" id="ARBA00023242"/>
    </source>
</evidence>
<dbReference type="InterPro" id="IPR041885">
    <property type="entry name" value="MAN1_winged_helix_dom"/>
</dbReference>
<feature type="compositionally biased region" description="Polar residues" evidence="7">
    <location>
        <begin position="327"/>
        <end position="345"/>
    </location>
</feature>